<dbReference type="InterPro" id="IPR006311">
    <property type="entry name" value="TAT_signal"/>
</dbReference>
<dbReference type="Proteomes" id="UP000301751">
    <property type="component" value="Unassembled WGS sequence"/>
</dbReference>
<reference evidence="8" key="1">
    <citation type="submission" date="2019-03" db="EMBL/GenBank/DDBJ databases">
        <title>Aquabacterium pictum sp.nov., the first bacteriochlorophyll a-containing freshwater bacterium in the genus Aquabacterium of the class Betaproteobacteria.</title>
        <authorList>
            <person name="Hirose S."/>
            <person name="Tank M."/>
            <person name="Hara E."/>
            <person name="Tamaki H."/>
            <person name="Takaichi S."/>
            <person name="Haruta S."/>
            <person name="Hanada S."/>
        </authorList>
    </citation>
    <scope>NUCLEOTIDE SEQUENCE [LARGE SCALE GENOMIC DNA]</scope>
    <source>
        <strain evidence="8">W35</strain>
    </source>
</reference>
<evidence type="ECO:0000259" key="6">
    <source>
        <dbReference type="Pfam" id="PF00127"/>
    </source>
</evidence>
<feature type="domain" description="Blue (type 1) copper" evidence="6">
    <location>
        <begin position="71"/>
        <end position="175"/>
    </location>
</feature>
<dbReference type="GO" id="GO:0042597">
    <property type="term" value="C:periplasmic space"/>
    <property type="evidence" value="ECO:0007669"/>
    <property type="project" value="UniProtKB-SubCell"/>
</dbReference>
<dbReference type="GO" id="GO:0009055">
    <property type="term" value="F:electron transfer activity"/>
    <property type="evidence" value="ECO:0007669"/>
    <property type="project" value="InterPro"/>
</dbReference>
<dbReference type="InterPro" id="IPR050845">
    <property type="entry name" value="Cu-binding_ET"/>
</dbReference>
<keyword evidence="3" id="KW-0574">Periplasm</keyword>
<dbReference type="RefSeq" id="WP_228027272.1">
    <property type="nucleotide sequence ID" value="NZ_BJCL01000018.1"/>
</dbReference>
<comment type="caution">
    <text evidence="7">The sequence shown here is derived from an EMBL/GenBank/DDBJ whole genome shotgun (WGS) entry which is preliminary data.</text>
</comment>
<dbReference type="AlphaFoldDB" id="A0A480AXF8"/>
<protein>
    <submittedName>
        <fullName evidence="7">Copper tolerance protein</fullName>
    </submittedName>
</protein>
<dbReference type="CDD" id="cd04211">
    <property type="entry name" value="Cupredoxin_like_2"/>
    <property type="match status" value="1"/>
</dbReference>
<dbReference type="InterPro" id="IPR033138">
    <property type="entry name" value="Cu_oxidase_CS"/>
</dbReference>
<evidence type="ECO:0000256" key="2">
    <source>
        <dbReference type="ARBA" id="ARBA00022723"/>
    </source>
</evidence>
<dbReference type="PROSITE" id="PS00079">
    <property type="entry name" value="MULTICOPPER_OXIDASE1"/>
    <property type="match status" value="1"/>
</dbReference>
<name>A0A480AXF8_9BURK</name>
<dbReference type="PANTHER" id="PTHR38439:SF3">
    <property type="entry name" value="COPPER-RESISTANT CUPROPROTEIN COPI"/>
    <property type="match status" value="1"/>
</dbReference>
<evidence type="ECO:0000256" key="3">
    <source>
        <dbReference type="ARBA" id="ARBA00022764"/>
    </source>
</evidence>
<dbReference type="PROSITE" id="PS51318">
    <property type="entry name" value="TAT"/>
    <property type="match status" value="1"/>
</dbReference>
<feature type="chain" id="PRO_5019732888" evidence="5">
    <location>
        <begin position="37"/>
        <end position="181"/>
    </location>
</feature>
<keyword evidence="2" id="KW-0479">Metal-binding</keyword>
<dbReference type="EMBL" id="BJCL01000018">
    <property type="protein sequence ID" value="GCL65586.1"/>
    <property type="molecule type" value="Genomic_DNA"/>
</dbReference>
<dbReference type="GO" id="GO:0005507">
    <property type="term" value="F:copper ion binding"/>
    <property type="evidence" value="ECO:0007669"/>
    <property type="project" value="InterPro"/>
</dbReference>
<dbReference type="PANTHER" id="PTHR38439">
    <property type="entry name" value="AURACYANIN-B"/>
    <property type="match status" value="1"/>
</dbReference>
<evidence type="ECO:0000313" key="7">
    <source>
        <dbReference type="EMBL" id="GCL65586.1"/>
    </source>
</evidence>
<dbReference type="InterPro" id="IPR000923">
    <property type="entry name" value="BlueCu_1"/>
</dbReference>
<dbReference type="Gene3D" id="2.60.40.420">
    <property type="entry name" value="Cupredoxins - blue copper proteins"/>
    <property type="match status" value="1"/>
</dbReference>
<keyword evidence="8" id="KW-1185">Reference proteome</keyword>
<gene>
    <name evidence="7" type="primary">copC</name>
    <name evidence="7" type="ORF">AQPW35_46670</name>
</gene>
<evidence type="ECO:0000256" key="5">
    <source>
        <dbReference type="SAM" id="SignalP"/>
    </source>
</evidence>
<sequence length="181" mass="19718">MNNPITRPLARRAAITRMAAATAAAALPLLTAPAQAHTDKPHAPKMGPVVKEQKDWGIAGDAKSAKRRIEVGMADNMRFTPERIEVRQGETVKFVVRNTGKVMHEFVIGTKAENAKHAEMMVKHPNMEHDEPYMAHVPPGKTGEIVWTFNRAGQFEFACLIAGHYQGGMVGTIMVAPGGRA</sequence>
<organism evidence="7 8">
    <name type="scientific">Pseudaquabacterium pictum</name>
    <dbReference type="NCBI Taxonomy" id="2315236"/>
    <lineage>
        <taxon>Bacteria</taxon>
        <taxon>Pseudomonadati</taxon>
        <taxon>Pseudomonadota</taxon>
        <taxon>Betaproteobacteria</taxon>
        <taxon>Burkholderiales</taxon>
        <taxon>Sphaerotilaceae</taxon>
        <taxon>Pseudaquabacterium</taxon>
    </lineage>
</organism>
<dbReference type="Pfam" id="PF00127">
    <property type="entry name" value="Copper-bind"/>
    <property type="match status" value="1"/>
</dbReference>
<evidence type="ECO:0000313" key="8">
    <source>
        <dbReference type="Proteomes" id="UP000301751"/>
    </source>
</evidence>
<evidence type="ECO:0000256" key="1">
    <source>
        <dbReference type="ARBA" id="ARBA00004418"/>
    </source>
</evidence>
<proteinExistence type="predicted"/>
<feature type="signal peptide" evidence="5">
    <location>
        <begin position="1"/>
        <end position="36"/>
    </location>
</feature>
<comment type="subcellular location">
    <subcellularLocation>
        <location evidence="1">Periplasm</location>
    </subcellularLocation>
</comment>
<evidence type="ECO:0000256" key="4">
    <source>
        <dbReference type="ARBA" id="ARBA00023008"/>
    </source>
</evidence>
<dbReference type="SUPFAM" id="SSF49503">
    <property type="entry name" value="Cupredoxins"/>
    <property type="match status" value="1"/>
</dbReference>
<keyword evidence="5" id="KW-0732">Signal</keyword>
<dbReference type="InterPro" id="IPR008972">
    <property type="entry name" value="Cupredoxin"/>
</dbReference>
<keyword evidence="4" id="KW-0186">Copper</keyword>
<accession>A0A480AXF8</accession>